<dbReference type="Proteomes" id="UP000266915">
    <property type="component" value="Unassembled WGS sequence"/>
</dbReference>
<name>A0A3N2C4P4_9MICO</name>
<dbReference type="Gene3D" id="1.10.287.1060">
    <property type="entry name" value="ESAT-6-like"/>
    <property type="match status" value="1"/>
</dbReference>
<gene>
    <name evidence="2" type="ORF">EDD42_2322</name>
</gene>
<dbReference type="InterPro" id="IPR010310">
    <property type="entry name" value="T7SS_ESAT-6-like"/>
</dbReference>
<dbReference type="EMBL" id="RKHL01000001">
    <property type="protein sequence ID" value="ROR82234.1"/>
    <property type="molecule type" value="Genomic_DNA"/>
</dbReference>
<protein>
    <recommendedName>
        <fullName evidence="1">ESAT-6-like protein</fullName>
    </recommendedName>
</protein>
<dbReference type="RefSeq" id="WP_159453429.1">
    <property type="nucleotide sequence ID" value="NZ_FXAP01000005.1"/>
</dbReference>
<reference evidence="2 3" key="1">
    <citation type="submission" date="2018-11" db="EMBL/GenBank/DDBJ databases">
        <title>Sequencing the genomes of 1000 actinobacteria strains.</title>
        <authorList>
            <person name="Klenk H.-P."/>
        </authorList>
    </citation>
    <scope>NUCLEOTIDE SEQUENCE [LARGE SCALE GENOMIC DNA]</scope>
    <source>
        <strain evidence="2 3">DSM 14012</strain>
    </source>
</reference>
<sequence length="96" mass="9943">MANIKVSSENLASVSTQLSSGANELQGTLSQLRGLVDSMGGEWEGAGSTAFSELYAEFNTAGAQLNESLVGISTMLGKAAGYYAESETNVANAFRI</sequence>
<proteinExistence type="inferred from homology"/>
<comment type="caution">
    <text evidence="2">The sequence shown here is derived from an EMBL/GenBank/DDBJ whole genome shotgun (WGS) entry which is preliminary data.</text>
</comment>
<dbReference type="SUPFAM" id="SSF140453">
    <property type="entry name" value="EsxAB dimer-like"/>
    <property type="match status" value="1"/>
</dbReference>
<dbReference type="NCBIfam" id="TIGR03930">
    <property type="entry name" value="WXG100_ESAT6"/>
    <property type="match status" value="1"/>
</dbReference>
<keyword evidence="3" id="KW-1185">Reference proteome</keyword>
<dbReference type="AlphaFoldDB" id="A0A3N2C4P4"/>
<comment type="similarity">
    <text evidence="1">Belongs to the WXG100 family.</text>
</comment>
<accession>A0A3N2C4P4</accession>
<dbReference type="InterPro" id="IPR036689">
    <property type="entry name" value="ESAT-6-like_sf"/>
</dbReference>
<organism evidence="2 3">
    <name type="scientific">Plantibacter flavus</name>
    <dbReference type="NCBI Taxonomy" id="150123"/>
    <lineage>
        <taxon>Bacteria</taxon>
        <taxon>Bacillati</taxon>
        <taxon>Actinomycetota</taxon>
        <taxon>Actinomycetes</taxon>
        <taxon>Micrococcales</taxon>
        <taxon>Microbacteriaceae</taxon>
        <taxon>Plantibacter</taxon>
    </lineage>
</organism>
<dbReference type="Pfam" id="PF06013">
    <property type="entry name" value="WXG100"/>
    <property type="match status" value="1"/>
</dbReference>
<evidence type="ECO:0000313" key="2">
    <source>
        <dbReference type="EMBL" id="ROR82234.1"/>
    </source>
</evidence>
<evidence type="ECO:0000256" key="1">
    <source>
        <dbReference type="RuleBase" id="RU362001"/>
    </source>
</evidence>
<evidence type="ECO:0000313" key="3">
    <source>
        <dbReference type="Proteomes" id="UP000266915"/>
    </source>
</evidence>